<dbReference type="UniPathway" id="UPA00799"/>
<evidence type="ECO:0000256" key="1">
    <source>
        <dbReference type="ARBA" id="ARBA00004684"/>
    </source>
</evidence>
<accession>A0A542DY82</accession>
<sequence length="316" mass="35076">MSTLAPPAHLESGYATCAGLTKRHGTTYYWGARLLPAAQRRHVFAVYALARLADDLVDEAAGQEPHERAAALDAFERRFRAAVDEGTSDDPVLAAVAASVRECRIPDEAFTRFFDAMRRDLTCGEYETWADLLGYMDGSAAVIGEMMLPVLRPDTEATQPARALGLAFQLTNFLRDVAEDLDRGRVYVPQEDLRRFGADPWARTATPEWKALMAFEIARNRDLYREADDGLAALPSGSRRCVATARVLYARILERIEAVDYDVFSGRARVPTPTKASLAARMLVARDPERIVRRDRAARSLPVTSPLTTDPEEQTT</sequence>
<evidence type="ECO:0000313" key="5">
    <source>
        <dbReference type="Proteomes" id="UP000317893"/>
    </source>
</evidence>
<dbReference type="SUPFAM" id="SSF48576">
    <property type="entry name" value="Terpenoid synthases"/>
    <property type="match status" value="1"/>
</dbReference>
<dbReference type="InterPro" id="IPR019845">
    <property type="entry name" value="Squalene/phytoene_synthase_CS"/>
</dbReference>
<organism evidence="4 5">
    <name type="scientific">Lapillicoccus jejuensis</name>
    <dbReference type="NCBI Taxonomy" id="402171"/>
    <lineage>
        <taxon>Bacteria</taxon>
        <taxon>Bacillati</taxon>
        <taxon>Actinomycetota</taxon>
        <taxon>Actinomycetes</taxon>
        <taxon>Micrococcales</taxon>
        <taxon>Intrasporangiaceae</taxon>
        <taxon>Lapillicoccus</taxon>
    </lineage>
</organism>
<dbReference type="InterPro" id="IPR044843">
    <property type="entry name" value="Trans_IPPS_bact-type"/>
</dbReference>
<dbReference type="CDD" id="cd00683">
    <property type="entry name" value="Trans_IPPS_HH"/>
    <property type="match status" value="1"/>
</dbReference>
<reference evidence="4 5" key="1">
    <citation type="submission" date="2019-06" db="EMBL/GenBank/DDBJ databases">
        <title>Sequencing the genomes of 1000 actinobacteria strains.</title>
        <authorList>
            <person name="Klenk H.-P."/>
        </authorList>
    </citation>
    <scope>NUCLEOTIDE SEQUENCE [LARGE SCALE GENOMIC DNA]</scope>
    <source>
        <strain evidence="4 5">DSM 18607</strain>
    </source>
</reference>
<keyword evidence="2" id="KW-0808">Transferase</keyword>
<evidence type="ECO:0000313" key="4">
    <source>
        <dbReference type="EMBL" id="TQJ08045.1"/>
    </source>
</evidence>
<dbReference type="Gene3D" id="1.10.600.10">
    <property type="entry name" value="Farnesyl Diphosphate Synthase"/>
    <property type="match status" value="1"/>
</dbReference>
<protein>
    <submittedName>
        <fullName evidence="4">Phytoene synthase</fullName>
    </submittedName>
</protein>
<comment type="pathway">
    <text evidence="1">Carotenoid biosynthesis; phytoene biosynthesis.</text>
</comment>
<dbReference type="PROSITE" id="PS01045">
    <property type="entry name" value="SQUALEN_PHYTOEN_SYN_2"/>
    <property type="match status" value="1"/>
</dbReference>
<evidence type="ECO:0000256" key="2">
    <source>
        <dbReference type="ARBA" id="ARBA00022679"/>
    </source>
</evidence>
<dbReference type="OrthoDB" id="9807580at2"/>
<dbReference type="SFLD" id="SFLDG01212">
    <property type="entry name" value="Phytoene_synthase_like"/>
    <property type="match status" value="1"/>
</dbReference>
<comment type="caution">
    <text evidence="4">The sequence shown here is derived from an EMBL/GenBank/DDBJ whole genome shotgun (WGS) entry which is preliminary data.</text>
</comment>
<dbReference type="InterPro" id="IPR033904">
    <property type="entry name" value="Trans_IPPS_HH"/>
</dbReference>
<dbReference type="GO" id="GO:0051996">
    <property type="term" value="F:squalene synthase [NAD(P)H] activity"/>
    <property type="evidence" value="ECO:0007669"/>
    <property type="project" value="InterPro"/>
</dbReference>
<dbReference type="GO" id="GO:0016117">
    <property type="term" value="P:carotenoid biosynthetic process"/>
    <property type="evidence" value="ECO:0007669"/>
    <property type="project" value="UniProtKB-ARBA"/>
</dbReference>
<name>A0A542DY82_9MICO</name>
<dbReference type="InterPro" id="IPR008949">
    <property type="entry name" value="Isoprenoid_synthase_dom_sf"/>
</dbReference>
<proteinExistence type="predicted"/>
<dbReference type="EMBL" id="VFMN01000001">
    <property type="protein sequence ID" value="TQJ08045.1"/>
    <property type="molecule type" value="Genomic_DNA"/>
</dbReference>
<dbReference type="PANTHER" id="PTHR31480">
    <property type="entry name" value="BIFUNCTIONAL LYCOPENE CYCLASE/PHYTOENE SYNTHASE"/>
    <property type="match status" value="1"/>
</dbReference>
<dbReference type="Pfam" id="PF00494">
    <property type="entry name" value="SQS_PSY"/>
    <property type="match status" value="1"/>
</dbReference>
<dbReference type="SFLD" id="SFLDG01018">
    <property type="entry name" value="Squalene/Phytoene_Synthase_Lik"/>
    <property type="match status" value="1"/>
</dbReference>
<dbReference type="Proteomes" id="UP000317893">
    <property type="component" value="Unassembled WGS sequence"/>
</dbReference>
<evidence type="ECO:0000256" key="3">
    <source>
        <dbReference type="SAM" id="MobiDB-lite"/>
    </source>
</evidence>
<dbReference type="AlphaFoldDB" id="A0A542DY82"/>
<feature type="region of interest" description="Disordered" evidence="3">
    <location>
        <begin position="295"/>
        <end position="316"/>
    </location>
</feature>
<dbReference type="InterPro" id="IPR002060">
    <property type="entry name" value="Squ/phyt_synthse"/>
</dbReference>
<gene>
    <name evidence="4" type="ORF">FB458_1124</name>
</gene>
<dbReference type="PROSITE" id="PS01044">
    <property type="entry name" value="SQUALEN_PHYTOEN_SYN_1"/>
    <property type="match status" value="1"/>
</dbReference>
<dbReference type="SFLD" id="SFLDS00005">
    <property type="entry name" value="Isoprenoid_Synthase_Type_I"/>
    <property type="match status" value="1"/>
</dbReference>
<dbReference type="RefSeq" id="WP_141847475.1">
    <property type="nucleotide sequence ID" value="NZ_BAAAPR010000002.1"/>
</dbReference>
<dbReference type="GO" id="GO:0004311">
    <property type="term" value="F:geranylgeranyl diphosphate synthase activity"/>
    <property type="evidence" value="ECO:0007669"/>
    <property type="project" value="InterPro"/>
</dbReference>
<keyword evidence="5" id="KW-1185">Reference proteome</keyword>